<gene>
    <name evidence="1" type="ORF">S12H4_38577</name>
</gene>
<dbReference type="EMBL" id="BARW01023236">
    <property type="protein sequence ID" value="GAI93349.1"/>
    <property type="molecule type" value="Genomic_DNA"/>
</dbReference>
<feature type="non-terminal residue" evidence="1">
    <location>
        <position position="1"/>
    </location>
</feature>
<evidence type="ECO:0000313" key="1">
    <source>
        <dbReference type="EMBL" id="GAI93349.1"/>
    </source>
</evidence>
<organism evidence="1">
    <name type="scientific">marine sediment metagenome</name>
    <dbReference type="NCBI Taxonomy" id="412755"/>
    <lineage>
        <taxon>unclassified sequences</taxon>
        <taxon>metagenomes</taxon>
        <taxon>ecological metagenomes</taxon>
    </lineage>
</organism>
<protein>
    <submittedName>
        <fullName evidence="1">Uncharacterized protein</fullName>
    </submittedName>
</protein>
<comment type="caution">
    <text evidence="1">The sequence shown here is derived from an EMBL/GenBank/DDBJ whole genome shotgun (WGS) entry which is preliminary data.</text>
</comment>
<proteinExistence type="predicted"/>
<dbReference type="AlphaFoldDB" id="X1ULW4"/>
<name>X1ULW4_9ZZZZ</name>
<accession>X1ULW4</accession>
<sequence length="96" mass="11190">EGVPLAHKYLPSHENWPVPIKEHYGDWAELAGRDDYVEWTGKARPLEEAFSQDYQEGMVSVTRQFFEHFDKKKYTGSITNTRGLVKLLNGCFRRQS</sequence>
<reference evidence="1" key="1">
    <citation type="journal article" date="2014" name="Front. Microbiol.">
        <title>High frequency of phylogenetically diverse reductive dehalogenase-homologous genes in deep subseafloor sedimentary metagenomes.</title>
        <authorList>
            <person name="Kawai M."/>
            <person name="Futagami T."/>
            <person name="Toyoda A."/>
            <person name="Takaki Y."/>
            <person name="Nishi S."/>
            <person name="Hori S."/>
            <person name="Arai W."/>
            <person name="Tsubouchi T."/>
            <person name="Morono Y."/>
            <person name="Uchiyama I."/>
            <person name="Ito T."/>
            <person name="Fujiyama A."/>
            <person name="Inagaki F."/>
            <person name="Takami H."/>
        </authorList>
    </citation>
    <scope>NUCLEOTIDE SEQUENCE</scope>
    <source>
        <strain evidence="1">Expedition CK06-06</strain>
    </source>
</reference>